<feature type="domain" description="Tyrosine-protein phosphatase" evidence="4">
    <location>
        <begin position="123"/>
        <end position="290"/>
    </location>
</feature>
<evidence type="ECO:0000259" key="4">
    <source>
        <dbReference type="PROSITE" id="PS50054"/>
    </source>
</evidence>
<dbReference type="PROSITE" id="PS00383">
    <property type="entry name" value="TYR_PHOSPHATASE_1"/>
    <property type="match status" value="1"/>
</dbReference>
<dbReference type="AlphaFoldDB" id="A0A1X7VLM3"/>
<feature type="region of interest" description="Disordered" evidence="3">
    <location>
        <begin position="1"/>
        <end position="22"/>
    </location>
</feature>
<organism evidence="6">
    <name type="scientific">Amphimedon queenslandica</name>
    <name type="common">Sponge</name>
    <dbReference type="NCBI Taxonomy" id="400682"/>
    <lineage>
        <taxon>Eukaryota</taxon>
        <taxon>Metazoa</taxon>
        <taxon>Porifera</taxon>
        <taxon>Demospongiae</taxon>
        <taxon>Heteroscleromorpha</taxon>
        <taxon>Haplosclerida</taxon>
        <taxon>Niphatidae</taxon>
        <taxon>Amphimedon</taxon>
    </lineage>
</organism>
<dbReference type="KEGG" id="aqu:100639092"/>
<evidence type="ECO:0000256" key="3">
    <source>
        <dbReference type="SAM" id="MobiDB-lite"/>
    </source>
</evidence>
<sequence>MTSKMQHLAPDNSFLDRGARSAPDIFGINKEEEEGETELIQITEVKSKNFLNYSPVVGRGRAGGSRTPPPQYSKVSEKLRQIGSSSPTVQRLQCGTFCGGRGCKYDSPSRWRKEETGVAFDGLYSHWVTDNILAMARPSTQLFTQYKLLDQFKESGINAVINLQTAGEHAHCGPPQENSGFTYKPEDLMRQNIYYYNYPLPDYSTFSVENMLDVVKVIDFSCLNGRIAIHCHAGLGRTGSVIACYLVYSQRIGAEEAITKVRDKRPDSIQSRSQIELVVQFSLFLLSLWNLYPTLLSSFTLAEYMEKQFNLLHGEELEKYKHIPKVISVLCTCIKELHGSKSFQYHNVHYDTSTNSSIEQNESTHDEGDETGEDTESWLLVSVYSSRDASGFSESTESCHHDESDHLVPSLLGTSPCLRDKDVLKRLTIIKDEINNKWKWEELSQETNPTVLFCLLFTYLSHLKGPVIQLSDCYNPDFMDHLSKCQKAILMTILETIKIVVPPSHLITYFSSIAIHLIKFLCHCSSEDIEDNQTTCHHLLHYIMNYYQ</sequence>
<dbReference type="InterPro" id="IPR016130">
    <property type="entry name" value="Tyr_Pase_AS"/>
</dbReference>
<dbReference type="Gene3D" id="3.90.190.10">
    <property type="entry name" value="Protein tyrosine phosphatase superfamily"/>
    <property type="match status" value="1"/>
</dbReference>
<dbReference type="Proteomes" id="UP000007879">
    <property type="component" value="Unassembled WGS sequence"/>
</dbReference>
<evidence type="ECO:0000313" key="6">
    <source>
        <dbReference type="EnsemblMetazoa" id="Aqu2.1.40967_001"/>
    </source>
</evidence>
<dbReference type="GO" id="GO:0060271">
    <property type="term" value="P:cilium assembly"/>
    <property type="evidence" value="ECO:0007669"/>
    <property type="project" value="InterPro"/>
</dbReference>
<name>A0A1X7VLM3_AMPQE</name>
<dbReference type="InterPro" id="IPR003595">
    <property type="entry name" value="Tyr_Pase_cat"/>
</dbReference>
<keyword evidence="1" id="KW-0378">Hydrolase</keyword>
<dbReference type="InterPro" id="IPR029021">
    <property type="entry name" value="Prot-tyrosine_phosphatase-like"/>
</dbReference>
<dbReference type="OrthoDB" id="542013at2759"/>
<proteinExistence type="predicted"/>
<protein>
    <submittedName>
        <fullName evidence="6">Uncharacterized protein</fullName>
    </submittedName>
</protein>
<dbReference type="Pfam" id="PF00782">
    <property type="entry name" value="DSPc"/>
    <property type="match status" value="1"/>
</dbReference>
<dbReference type="eggNOG" id="KOG1720">
    <property type="taxonomic scope" value="Eukaryota"/>
</dbReference>
<keyword evidence="2" id="KW-0904">Protein phosphatase</keyword>
<reference evidence="6" key="2">
    <citation type="submission" date="2017-05" db="UniProtKB">
        <authorList>
            <consortium name="EnsemblMetazoa"/>
        </authorList>
    </citation>
    <scope>IDENTIFICATION</scope>
</reference>
<dbReference type="SMART" id="SM00404">
    <property type="entry name" value="PTPc_motif"/>
    <property type="match status" value="1"/>
</dbReference>
<dbReference type="InterPro" id="IPR000340">
    <property type="entry name" value="Dual-sp_phosphatase_cat-dom"/>
</dbReference>
<dbReference type="PANTHER" id="PTHR23339">
    <property type="entry name" value="TYROSINE SPECIFIC PROTEIN PHOSPHATASE AND DUAL SPECIFICITY PROTEIN PHOSPHATASE"/>
    <property type="match status" value="1"/>
</dbReference>
<dbReference type="InterPro" id="IPR000387">
    <property type="entry name" value="Tyr_Pase_dom"/>
</dbReference>
<dbReference type="SMART" id="SM00195">
    <property type="entry name" value="DSPc"/>
    <property type="match status" value="1"/>
</dbReference>
<dbReference type="FunFam" id="3.90.190.10:FF:000157">
    <property type="entry name" value="Protein-tyrosine phosphatase"/>
    <property type="match status" value="1"/>
</dbReference>
<dbReference type="EnsemblMetazoa" id="Aqu2.1.40967_001">
    <property type="protein sequence ID" value="Aqu2.1.40967_001"/>
    <property type="gene ID" value="Aqu2.1.40967"/>
</dbReference>
<evidence type="ECO:0000256" key="1">
    <source>
        <dbReference type="ARBA" id="ARBA00022801"/>
    </source>
</evidence>
<evidence type="ECO:0000259" key="5">
    <source>
        <dbReference type="PROSITE" id="PS50056"/>
    </source>
</evidence>
<dbReference type="EnsemblMetazoa" id="XM_011411483.2">
    <property type="protein sequence ID" value="XP_011409785.1"/>
    <property type="gene ID" value="LOC100639092"/>
</dbReference>
<dbReference type="InParanoid" id="A0A1X7VLM3"/>
<accession>A0A1X7VLM3</accession>
<gene>
    <name evidence="6" type="primary">100639092</name>
</gene>
<dbReference type="SUPFAM" id="SSF52799">
    <property type="entry name" value="(Phosphotyrosine protein) phosphatases II"/>
    <property type="match status" value="1"/>
</dbReference>
<dbReference type="InterPro" id="IPR049573">
    <property type="entry name" value="PTPDC1_PTP"/>
</dbReference>
<feature type="domain" description="Tyrosine specific protein phosphatases" evidence="5">
    <location>
        <begin position="209"/>
        <end position="276"/>
    </location>
</feature>
<evidence type="ECO:0000313" key="7">
    <source>
        <dbReference type="Proteomes" id="UP000007879"/>
    </source>
</evidence>
<dbReference type="CDD" id="cd14506">
    <property type="entry name" value="PTP_PTPDC1"/>
    <property type="match status" value="1"/>
</dbReference>
<reference evidence="7" key="1">
    <citation type="journal article" date="2010" name="Nature">
        <title>The Amphimedon queenslandica genome and the evolution of animal complexity.</title>
        <authorList>
            <person name="Srivastava M."/>
            <person name="Simakov O."/>
            <person name="Chapman J."/>
            <person name="Fahey B."/>
            <person name="Gauthier M.E."/>
            <person name="Mitros T."/>
            <person name="Richards G.S."/>
            <person name="Conaco C."/>
            <person name="Dacre M."/>
            <person name="Hellsten U."/>
            <person name="Larroux C."/>
            <person name="Putnam N.H."/>
            <person name="Stanke M."/>
            <person name="Adamska M."/>
            <person name="Darling A."/>
            <person name="Degnan S.M."/>
            <person name="Oakley T.H."/>
            <person name="Plachetzki D.C."/>
            <person name="Zhai Y."/>
            <person name="Adamski M."/>
            <person name="Calcino A."/>
            <person name="Cummins S.F."/>
            <person name="Goodstein D.M."/>
            <person name="Harris C."/>
            <person name="Jackson D.J."/>
            <person name="Leys S.P."/>
            <person name="Shu S."/>
            <person name="Woodcroft B.J."/>
            <person name="Vervoort M."/>
            <person name="Kosik K.S."/>
            <person name="Manning G."/>
            <person name="Degnan B.M."/>
            <person name="Rokhsar D.S."/>
        </authorList>
    </citation>
    <scope>NUCLEOTIDE SEQUENCE [LARGE SCALE GENOMIC DNA]</scope>
</reference>
<keyword evidence="7" id="KW-1185">Reference proteome</keyword>
<dbReference type="PROSITE" id="PS50056">
    <property type="entry name" value="TYR_PHOSPHATASE_2"/>
    <property type="match status" value="1"/>
</dbReference>
<dbReference type="EnsemblMetazoa" id="XM_020007997.1">
    <property type="protein sequence ID" value="XP_019863556.1"/>
    <property type="gene ID" value="LOC100639092"/>
</dbReference>
<dbReference type="InterPro" id="IPR050561">
    <property type="entry name" value="PTP"/>
</dbReference>
<dbReference type="STRING" id="400682.A0A1X7VLM3"/>
<evidence type="ECO:0000256" key="2">
    <source>
        <dbReference type="ARBA" id="ARBA00022912"/>
    </source>
</evidence>
<dbReference type="GO" id="GO:0004725">
    <property type="term" value="F:protein tyrosine phosphatase activity"/>
    <property type="evidence" value="ECO:0007669"/>
    <property type="project" value="InterPro"/>
</dbReference>
<dbReference type="InterPro" id="IPR020422">
    <property type="entry name" value="TYR_PHOSPHATASE_DUAL_dom"/>
</dbReference>
<dbReference type="PROSITE" id="PS50054">
    <property type="entry name" value="TYR_PHOSPHATASE_DUAL"/>
    <property type="match status" value="1"/>
</dbReference>